<feature type="compositionally biased region" description="Polar residues" evidence="1">
    <location>
        <begin position="1100"/>
        <end position="1111"/>
    </location>
</feature>
<feature type="compositionally biased region" description="Basic and acidic residues" evidence="1">
    <location>
        <begin position="1053"/>
        <end position="1075"/>
    </location>
</feature>
<feature type="compositionally biased region" description="Polar residues" evidence="1">
    <location>
        <begin position="1039"/>
        <end position="1050"/>
    </location>
</feature>
<evidence type="ECO:0000256" key="1">
    <source>
        <dbReference type="SAM" id="MobiDB-lite"/>
    </source>
</evidence>
<feature type="compositionally biased region" description="Basic and acidic residues" evidence="1">
    <location>
        <begin position="437"/>
        <end position="450"/>
    </location>
</feature>
<keyword evidence="3" id="KW-1185">Reference proteome</keyword>
<feature type="compositionally biased region" description="Low complexity" evidence="1">
    <location>
        <begin position="1076"/>
        <end position="1092"/>
    </location>
</feature>
<feature type="compositionally biased region" description="Polar residues" evidence="1">
    <location>
        <begin position="554"/>
        <end position="577"/>
    </location>
</feature>
<feature type="compositionally biased region" description="Low complexity" evidence="1">
    <location>
        <begin position="595"/>
        <end position="605"/>
    </location>
</feature>
<proteinExistence type="predicted"/>
<dbReference type="Proteomes" id="UP000029121">
    <property type="component" value="Unassembled WGS sequence"/>
</dbReference>
<feature type="compositionally biased region" description="Basic and acidic residues" evidence="1">
    <location>
        <begin position="246"/>
        <end position="263"/>
    </location>
</feature>
<dbReference type="STRING" id="81985.R0F3K1"/>
<feature type="region of interest" description="Disordered" evidence="1">
    <location>
        <begin position="244"/>
        <end position="263"/>
    </location>
</feature>
<feature type="region of interest" description="Disordered" evidence="1">
    <location>
        <begin position="720"/>
        <end position="746"/>
    </location>
</feature>
<feature type="compositionally biased region" description="Polar residues" evidence="1">
    <location>
        <begin position="365"/>
        <end position="376"/>
    </location>
</feature>
<evidence type="ECO:0000313" key="3">
    <source>
        <dbReference type="Proteomes" id="UP000029121"/>
    </source>
</evidence>
<feature type="region of interest" description="Disordered" evidence="1">
    <location>
        <begin position="860"/>
        <end position="889"/>
    </location>
</feature>
<feature type="region of interest" description="Disordered" evidence="1">
    <location>
        <begin position="554"/>
        <end position="605"/>
    </location>
</feature>
<feature type="compositionally biased region" description="Basic and acidic residues" evidence="1">
    <location>
        <begin position="985"/>
        <end position="1001"/>
    </location>
</feature>
<organism evidence="2 3">
    <name type="scientific">Capsella rubella</name>
    <dbReference type="NCBI Taxonomy" id="81985"/>
    <lineage>
        <taxon>Eukaryota</taxon>
        <taxon>Viridiplantae</taxon>
        <taxon>Streptophyta</taxon>
        <taxon>Embryophyta</taxon>
        <taxon>Tracheophyta</taxon>
        <taxon>Spermatophyta</taxon>
        <taxon>Magnoliopsida</taxon>
        <taxon>eudicotyledons</taxon>
        <taxon>Gunneridae</taxon>
        <taxon>Pentapetalae</taxon>
        <taxon>rosids</taxon>
        <taxon>malvids</taxon>
        <taxon>Brassicales</taxon>
        <taxon>Brassicaceae</taxon>
        <taxon>Camelineae</taxon>
        <taxon>Capsella</taxon>
    </lineage>
</organism>
<feature type="region of interest" description="Disordered" evidence="1">
    <location>
        <begin position="437"/>
        <end position="492"/>
    </location>
</feature>
<accession>R0F3K1</accession>
<dbReference type="eggNOG" id="ENOG502S6HJ">
    <property type="taxonomic scope" value="Eukaryota"/>
</dbReference>
<dbReference type="KEGG" id="crb:17880365"/>
<feature type="region of interest" description="Disordered" evidence="1">
    <location>
        <begin position="814"/>
        <end position="845"/>
    </location>
</feature>
<dbReference type="AlphaFoldDB" id="R0F3K1"/>
<dbReference type="OrthoDB" id="1093005at2759"/>
<feature type="compositionally biased region" description="Basic and acidic residues" evidence="1">
    <location>
        <begin position="781"/>
        <end position="791"/>
    </location>
</feature>
<feature type="compositionally biased region" description="Basic residues" evidence="1">
    <location>
        <begin position="728"/>
        <end position="740"/>
    </location>
</feature>
<evidence type="ECO:0000313" key="2">
    <source>
        <dbReference type="EMBL" id="EOA15926.1"/>
    </source>
</evidence>
<reference evidence="3" key="1">
    <citation type="journal article" date="2013" name="Nat. Genet.">
        <title>The Capsella rubella genome and the genomic consequences of rapid mating system evolution.</title>
        <authorList>
            <person name="Slotte T."/>
            <person name="Hazzouri K.M."/>
            <person name="Agren J.A."/>
            <person name="Koenig D."/>
            <person name="Maumus F."/>
            <person name="Guo Y.L."/>
            <person name="Steige K."/>
            <person name="Platts A.E."/>
            <person name="Escobar J.S."/>
            <person name="Newman L.K."/>
            <person name="Wang W."/>
            <person name="Mandakova T."/>
            <person name="Vello E."/>
            <person name="Smith L.M."/>
            <person name="Henz S.R."/>
            <person name="Steffen J."/>
            <person name="Takuno S."/>
            <person name="Brandvain Y."/>
            <person name="Coop G."/>
            <person name="Andolfatto P."/>
            <person name="Hu T.T."/>
            <person name="Blanchette M."/>
            <person name="Clark R.M."/>
            <person name="Quesneville H."/>
            <person name="Nordborg M."/>
            <person name="Gaut B.S."/>
            <person name="Lysak M.A."/>
            <person name="Jenkins J."/>
            <person name="Grimwood J."/>
            <person name="Chapman J."/>
            <person name="Prochnik S."/>
            <person name="Shu S."/>
            <person name="Rokhsar D."/>
            <person name="Schmutz J."/>
            <person name="Weigel D."/>
            <person name="Wright S.I."/>
        </authorList>
    </citation>
    <scope>NUCLEOTIDE SEQUENCE [LARGE SCALE GENOMIC DNA]</scope>
    <source>
        <strain evidence="3">cv. Monte Gargano</strain>
    </source>
</reference>
<feature type="compositionally biased region" description="Basic and acidic residues" evidence="1">
    <location>
        <begin position="821"/>
        <end position="830"/>
    </location>
</feature>
<feature type="region of interest" description="Disordered" evidence="1">
    <location>
        <begin position="775"/>
        <end position="800"/>
    </location>
</feature>
<feature type="compositionally biased region" description="Polar residues" evidence="1">
    <location>
        <begin position="1016"/>
        <end position="1031"/>
    </location>
</feature>
<name>R0F3K1_9BRAS</name>
<sequence>MANREDTSPEIHCVFIETSLDTGLALPVHKDEIISDFKDKLRYEHKRAFPEIGEINVSALKVKRRRKFYHFAESMNVYKAFDGVGRNWFIYVDAVRVEKSEVLAIMDADEHRSNLEMVEKKKEIAIVDGMHTKDLILEEGLETEVVESKTRKRKIRSSDGKTSRKKSKVDLSQSVVDTTELCGKLQVEVASKSCVVSPREKIDDILMGTDIESGERNGVSMGENPQTSDADRVLEEKNPTVNSELVDGHTMGEGKDVPDNQTDKEALEKIDDLTGITEQVDLEKGGKTADIVMIDQEKDLPPPSELVDGQNTSQDDERGEGSRLTPNPQTAELVTNTENQLEASSGLTTGPATEKKRKRTKSSKDQINQSTAAATTVSRKIVNEITEVPGNADCVDATSKSCPISESEIIANPLIEAVQKEIEMGGKSVEDVGRDDIQTDDQATHPESHLEANSGLATGPVLEKKKKRKKSSKDHNNEPAAAAATTTATETTASREIVNVINGLPGHVACVDATSESHLILRSGNLGKENEMGEKINEDVGSGKVVPSSVDNIQTDNLVSNPESQLEVSSGLATSLATEKKKKQKKSSSKDHNNKSTAATAASKKIVNEQEKVSVSIHQVDATSESIPDSTGEKLASTLVDAIQNENEMGDKFIDKVGSREATPINADKIQDANNLQVASLASTPTALVHESKTLNRIGKFTNENASCEHAVSQEKVEIDAGQVKSVKSSKKKSSKKVKTLAKEDTLVDSAAQNIEPVKIVDGEGPDVVIRNVLDSLQQRNEGEENLDKSGKKSSKKLKKKDSLNIVVEAQVVDSLQQKNEAAENPEKSGKKSSKRSKKKDSLNIAEEAQVWSVEVNNSAHDEVSPINNPKDTDASFTPAKKNTESNASHLNKIIEVAVNTEDINHSIQTQKQNADMGDNFGSSQKDNIVGGGNKQDKVAGGAKSKKEKKSLDLHPGGSIDGAMKPKERKGRIQPSSSVTSQLQSRDKNDHSGSKIDHSDAPLKGTVNNKKEATKKLSNPTTAKKSKMNVNNKKEAVKKSSTSVTANKSKLNFFKDAEKWNASEDESKTTSHDSTKTPSNSSSDNDSDVTSSMYYRKQENNLVGGTNTFSGSLQDILRSSKSYKVAKLTASQSQPDEFVPDIVPDSQAY</sequence>
<feature type="compositionally biased region" description="Polar residues" evidence="1">
    <location>
        <begin position="974"/>
        <end position="984"/>
    </location>
</feature>
<dbReference type="EMBL" id="KB870811">
    <property type="protein sequence ID" value="EOA15926.1"/>
    <property type="molecule type" value="Genomic_DNA"/>
</dbReference>
<feature type="compositionally biased region" description="Polar residues" evidence="1">
    <location>
        <begin position="324"/>
        <end position="351"/>
    </location>
</feature>
<feature type="region of interest" description="Disordered" evidence="1">
    <location>
        <begin position="905"/>
        <end position="1111"/>
    </location>
</feature>
<gene>
    <name evidence="2" type="ORF">CARUB_v10004020mg</name>
</gene>
<feature type="region of interest" description="Disordered" evidence="1">
    <location>
        <begin position="297"/>
        <end position="376"/>
    </location>
</feature>
<feature type="region of interest" description="Disordered" evidence="1">
    <location>
        <begin position="1128"/>
        <end position="1149"/>
    </location>
</feature>
<protein>
    <submittedName>
        <fullName evidence="2">Uncharacterized protein</fullName>
    </submittedName>
</protein>
<feature type="region of interest" description="Disordered" evidence="1">
    <location>
        <begin position="150"/>
        <end position="170"/>
    </location>
</feature>
<feature type="compositionally biased region" description="Low complexity" evidence="1">
    <location>
        <begin position="480"/>
        <end position="492"/>
    </location>
</feature>